<dbReference type="InterPro" id="IPR051678">
    <property type="entry name" value="AGP_Transferase"/>
</dbReference>
<gene>
    <name evidence="2" type="ORF">EJ08DRAFT_733838</name>
</gene>
<dbReference type="Pfam" id="PF01636">
    <property type="entry name" value="APH"/>
    <property type="match status" value="1"/>
</dbReference>
<keyword evidence="2" id="KW-0808">Transferase</keyword>
<evidence type="ECO:0000313" key="3">
    <source>
        <dbReference type="Proteomes" id="UP000800235"/>
    </source>
</evidence>
<feature type="domain" description="Aminoglycoside phosphotransferase" evidence="1">
    <location>
        <begin position="93"/>
        <end position="313"/>
    </location>
</feature>
<evidence type="ECO:0000259" key="1">
    <source>
        <dbReference type="Pfam" id="PF01636"/>
    </source>
</evidence>
<protein>
    <submittedName>
        <fullName evidence="2">Kinase-like protein</fullName>
    </submittedName>
</protein>
<name>A0A9P4TYY9_9PEZI</name>
<dbReference type="OrthoDB" id="4177236at2759"/>
<dbReference type="PANTHER" id="PTHR21310:SF48">
    <property type="entry name" value="AMINOGLYCOSIDE PHOSPHOTRANSFERASE DOMAIN-CONTAINING PROTEIN"/>
    <property type="match status" value="1"/>
</dbReference>
<dbReference type="InterPro" id="IPR002575">
    <property type="entry name" value="Aminoglycoside_PTrfase"/>
</dbReference>
<sequence length="381" mass="43531">MPNRLEILKRWYGDGAVGKSGPQIKRSSGDDKALLEGLPGTKKSNYWPYYASTESLPAPLPTIEDIIKVRGTENEIGDNTDGIVCLVNEVFVVKMRAGAQIIEEAENLLFLARNSKVRVPKVYAAFTGPPAIRPENIPPGVKIQFHYIIMEYIEGGNLQENWEHLDDDERIEISKKIAEQLKLLRQTPSPGYYGRVDRQPYSYRAEHYTRPNQPLAGPFDNYSDLCQSLYKAAEYQLAMACVEPTPFLPVDELWLDLYRTCLLKCSLIEPKFTHGDLKFENIMLKPVKANGNKRNFDVVFVDWCRSAWRPAWVEGLRSLGNREHGKAWGPDTTAESWEKDSELALTKTVFQVWIFRLVDDLSHPDVVAMQQLCHQLFVSFY</sequence>
<evidence type="ECO:0000313" key="2">
    <source>
        <dbReference type="EMBL" id="KAF2430821.1"/>
    </source>
</evidence>
<dbReference type="Proteomes" id="UP000800235">
    <property type="component" value="Unassembled WGS sequence"/>
</dbReference>
<keyword evidence="2" id="KW-0418">Kinase</keyword>
<dbReference type="InterPro" id="IPR011009">
    <property type="entry name" value="Kinase-like_dom_sf"/>
</dbReference>
<dbReference type="GO" id="GO:0016301">
    <property type="term" value="F:kinase activity"/>
    <property type="evidence" value="ECO:0007669"/>
    <property type="project" value="UniProtKB-KW"/>
</dbReference>
<comment type="caution">
    <text evidence="2">The sequence shown here is derived from an EMBL/GenBank/DDBJ whole genome shotgun (WGS) entry which is preliminary data.</text>
</comment>
<dbReference type="EMBL" id="MU007036">
    <property type="protein sequence ID" value="KAF2430821.1"/>
    <property type="molecule type" value="Genomic_DNA"/>
</dbReference>
<dbReference type="SUPFAM" id="SSF56112">
    <property type="entry name" value="Protein kinase-like (PK-like)"/>
    <property type="match status" value="1"/>
</dbReference>
<dbReference type="AlphaFoldDB" id="A0A9P4TYY9"/>
<reference evidence="2" key="1">
    <citation type="journal article" date="2020" name="Stud. Mycol.">
        <title>101 Dothideomycetes genomes: a test case for predicting lifestyles and emergence of pathogens.</title>
        <authorList>
            <person name="Haridas S."/>
            <person name="Albert R."/>
            <person name="Binder M."/>
            <person name="Bloem J."/>
            <person name="Labutti K."/>
            <person name="Salamov A."/>
            <person name="Andreopoulos B."/>
            <person name="Baker S."/>
            <person name="Barry K."/>
            <person name="Bills G."/>
            <person name="Bluhm B."/>
            <person name="Cannon C."/>
            <person name="Castanera R."/>
            <person name="Culley D."/>
            <person name="Daum C."/>
            <person name="Ezra D."/>
            <person name="Gonzalez J."/>
            <person name="Henrissat B."/>
            <person name="Kuo A."/>
            <person name="Liang C."/>
            <person name="Lipzen A."/>
            <person name="Lutzoni F."/>
            <person name="Magnuson J."/>
            <person name="Mondo S."/>
            <person name="Nolan M."/>
            <person name="Ohm R."/>
            <person name="Pangilinan J."/>
            <person name="Park H.-J."/>
            <person name="Ramirez L."/>
            <person name="Alfaro M."/>
            <person name="Sun H."/>
            <person name="Tritt A."/>
            <person name="Yoshinaga Y."/>
            <person name="Zwiers L.-H."/>
            <person name="Turgeon B."/>
            <person name="Goodwin S."/>
            <person name="Spatafora J."/>
            <person name="Crous P."/>
            <person name="Grigoriev I."/>
        </authorList>
    </citation>
    <scope>NUCLEOTIDE SEQUENCE</scope>
    <source>
        <strain evidence="2">CBS 130266</strain>
    </source>
</reference>
<organism evidence="2 3">
    <name type="scientific">Tothia fuscella</name>
    <dbReference type="NCBI Taxonomy" id="1048955"/>
    <lineage>
        <taxon>Eukaryota</taxon>
        <taxon>Fungi</taxon>
        <taxon>Dikarya</taxon>
        <taxon>Ascomycota</taxon>
        <taxon>Pezizomycotina</taxon>
        <taxon>Dothideomycetes</taxon>
        <taxon>Pleosporomycetidae</taxon>
        <taxon>Venturiales</taxon>
        <taxon>Cylindrosympodiaceae</taxon>
        <taxon>Tothia</taxon>
    </lineage>
</organism>
<accession>A0A9P4TYY9</accession>
<dbReference type="PANTHER" id="PTHR21310">
    <property type="entry name" value="AMINOGLYCOSIDE PHOSPHOTRANSFERASE-RELATED-RELATED"/>
    <property type="match status" value="1"/>
</dbReference>
<proteinExistence type="predicted"/>
<keyword evidence="3" id="KW-1185">Reference proteome</keyword>